<accession>A0A8J6DKL6</accession>
<dbReference type="GO" id="GO:0000724">
    <property type="term" value="P:double-strand break repair via homologous recombination"/>
    <property type="evidence" value="ECO:0007669"/>
    <property type="project" value="TreeGrafter"/>
</dbReference>
<dbReference type="PANTHER" id="PTHR15114:SF1">
    <property type="entry name" value="REPLICATION PROTEIN A 14 KDA SUBUNIT"/>
    <property type="match status" value="1"/>
</dbReference>
<name>A0A8J6DKL6_GALPY</name>
<feature type="compositionally biased region" description="Basic and acidic residues" evidence="4">
    <location>
        <begin position="109"/>
        <end position="121"/>
    </location>
</feature>
<evidence type="ECO:0000256" key="2">
    <source>
        <dbReference type="ARBA" id="ARBA00009761"/>
    </source>
</evidence>
<dbReference type="EMBL" id="JAGFMF010011929">
    <property type="protein sequence ID" value="KAG8509663.1"/>
    <property type="molecule type" value="Genomic_DNA"/>
</dbReference>
<comment type="caution">
    <text evidence="5">The sequence shown here is derived from an EMBL/GenBank/DDBJ whole genome shotgun (WGS) entry which is preliminary data.</text>
</comment>
<dbReference type="GO" id="GO:0006298">
    <property type="term" value="P:mismatch repair"/>
    <property type="evidence" value="ECO:0007669"/>
    <property type="project" value="TreeGrafter"/>
</dbReference>
<comment type="subcellular location">
    <subcellularLocation>
        <location evidence="1">Nucleus</location>
    </subcellularLocation>
</comment>
<dbReference type="Pfam" id="PF08661">
    <property type="entry name" value="Rep_fac-A_3"/>
    <property type="match status" value="1"/>
</dbReference>
<feature type="compositionally biased region" description="Polar residues" evidence="4">
    <location>
        <begin position="122"/>
        <end position="131"/>
    </location>
</feature>
<dbReference type="OrthoDB" id="188186at2759"/>
<dbReference type="GO" id="GO:0003697">
    <property type="term" value="F:single-stranded DNA binding"/>
    <property type="evidence" value="ECO:0007669"/>
    <property type="project" value="TreeGrafter"/>
</dbReference>
<dbReference type="GO" id="GO:0003684">
    <property type="term" value="F:damaged DNA binding"/>
    <property type="evidence" value="ECO:0007669"/>
    <property type="project" value="TreeGrafter"/>
</dbReference>
<gene>
    <name evidence="5" type="ORF">J0S82_003508</name>
</gene>
<feature type="region of interest" description="Disordered" evidence="4">
    <location>
        <begin position="109"/>
        <end position="131"/>
    </location>
</feature>
<dbReference type="Gene3D" id="2.40.50.140">
    <property type="entry name" value="Nucleic acid-binding proteins"/>
    <property type="match status" value="1"/>
</dbReference>
<dbReference type="GO" id="GO:0006284">
    <property type="term" value="P:base-excision repair"/>
    <property type="evidence" value="ECO:0007669"/>
    <property type="project" value="TreeGrafter"/>
</dbReference>
<evidence type="ECO:0000313" key="6">
    <source>
        <dbReference type="Proteomes" id="UP000700334"/>
    </source>
</evidence>
<organism evidence="5 6">
    <name type="scientific">Galemys pyrenaicus</name>
    <name type="common">Iberian desman</name>
    <name type="synonym">Pyrenean desman</name>
    <dbReference type="NCBI Taxonomy" id="202257"/>
    <lineage>
        <taxon>Eukaryota</taxon>
        <taxon>Metazoa</taxon>
        <taxon>Chordata</taxon>
        <taxon>Craniata</taxon>
        <taxon>Vertebrata</taxon>
        <taxon>Euteleostomi</taxon>
        <taxon>Mammalia</taxon>
        <taxon>Eutheria</taxon>
        <taxon>Laurasiatheria</taxon>
        <taxon>Eulipotyphla</taxon>
        <taxon>Talpidae</taxon>
        <taxon>Galemys</taxon>
    </lineage>
</organism>
<evidence type="ECO:0000256" key="1">
    <source>
        <dbReference type="ARBA" id="ARBA00004123"/>
    </source>
</evidence>
<keyword evidence="6" id="KW-1185">Reference proteome</keyword>
<dbReference type="SUPFAM" id="SSF50249">
    <property type="entry name" value="Nucleic acid-binding proteins"/>
    <property type="match status" value="1"/>
</dbReference>
<evidence type="ECO:0000256" key="4">
    <source>
        <dbReference type="SAM" id="MobiDB-lite"/>
    </source>
</evidence>
<dbReference type="GO" id="GO:0035861">
    <property type="term" value="C:site of double-strand break"/>
    <property type="evidence" value="ECO:0007669"/>
    <property type="project" value="TreeGrafter"/>
</dbReference>
<evidence type="ECO:0000256" key="3">
    <source>
        <dbReference type="ARBA" id="ARBA00023242"/>
    </source>
</evidence>
<keyword evidence="3" id="KW-0539">Nucleus</keyword>
<protein>
    <submittedName>
        <fullName evidence="5">Replication protein A 14 kDa subunit</fullName>
    </submittedName>
</protein>
<dbReference type="Proteomes" id="UP000700334">
    <property type="component" value="Unassembled WGS sequence"/>
</dbReference>
<dbReference type="PANTHER" id="PTHR15114">
    <property type="entry name" value="REPLICATION PROTEIN A3"/>
    <property type="match status" value="1"/>
</dbReference>
<dbReference type="GO" id="GO:0006289">
    <property type="term" value="P:nucleotide-excision repair"/>
    <property type="evidence" value="ECO:0007669"/>
    <property type="project" value="TreeGrafter"/>
</dbReference>
<feature type="non-terminal residue" evidence="5">
    <location>
        <position position="131"/>
    </location>
</feature>
<dbReference type="GO" id="GO:0006260">
    <property type="term" value="P:DNA replication"/>
    <property type="evidence" value="ECO:0007669"/>
    <property type="project" value="InterPro"/>
</dbReference>
<sequence length="131" mass="15222">GDWKDASCWKKMSNLSSEERKYRTMEFMEPLDEDISGIMEVTGKVMSKAAIICASYVQFSEDKHPLDLEFYSEWKLPMNSFSFFSLAVVQMVGVHKWVQLSWDMGLNGRRHEDARTDRPTNRTESTNGQQQ</sequence>
<dbReference type="AlphaFoldDB" id="A0A8J6DKL6"/>
<proteinExistence type="inferred from homology"/>
<reference evidence="5" key="1">
    <citation type="journal article" date="2021" name="Evol. Appl.">
        <title>The genome of the Pyrenean desman and the effects of bottlenecks and inbreeding on the genomic landscape of an endangered species.</title>
        <authorList>
            <person name="Escoda L."/>
            <person name="Castresana J."/>
        </authorList>
    </citation>
    <scope>NUCLEOTIDE SEQUENCE</scope>
    <source>
        <strain evidence="5">IBE-C5619</strain>
    </source>
</reference>
<dbReference type="GO" id="GO:0005662">
    <property type="term" value="C:DNA replication factor A complex"/>
    <property type="evidence" value="ECO:0007669"/>
    <property type="project" value="TreeGrafter"/>
</dbReference>
<comment type="similarity">
    <text evidence="2">Belongs to the replication factor A protein 3 family.</text>
</comment>
<dbReference type="InterPro" id="IPR013970">
    <property type="entry name" value="Rfa2"/>
</dbReference>
<evidence type="ECO:0000313" key="5">
    <source>
        <dbReference type="EMBL" id="KAG8509663.1"/>
    </source>
</evidence>
<dbReference type="InterPro" id="IPR012340">
    <property type="entry name" value="NA-bd_OB-fold"/>
</dbReference>